<dbReference type="EMBL" id="OIVN01001367">
    <property type="protein sequence ID" value="SPC93144.1"/>
    <property type="molecule type" value="Genomic_DNA"/>
</dbReference>
<feature type="compositionally biased region" description="Polar residues" evidence="1">
    <location>
        <begin position="601"/>
        <end position="618"/>
    </location>
</feature>
<evidence type="ECO:0000259" key="2">
    <source>
        <dbReference type="Pfam" id="PF10536"/>
    </source>
</evidence>
<evidence type="ECO:0000313" key="3">
    <source>
        <dbReference type="EMBL" id="SPC93144.1"/>
    </source>
</evidence>
<organism evidence="3">
    <name type="scientific">Fagus sylvatica</name>
    <name type="common">Beechnut</name>
    <dbReference type="NCBI Taxonomy" id="28930"/>
    <lineage>
        <taxon>Eukaryota</taxon>
        <taxon>Viridiplantae</taxon>
        <taxon>Streptophyta</taxon>
        <taxon>Embryophyta</taxon>
        <taxon>Tracheophyta</taxon>
        <taxon>Spermatophyta</taxon>
        <taxon>Magnoliopsida</taxon>
        <taxon>eudicotyledons</taxon>
        <taxon>Gunneridae</taxon>
        <taxon>Pentapetalae</taxon>
        <taxon>rosids</taxon>
        <taxon>fabids</taxon>
        <taxon>Fagales</taxon>
        <taxon>Fagaceae</taxon>
        <taxon>Fagus</taxon>
    </lineage>
</organism>
<evidence type="ECO:0000256" key="1">
    <source>
        <dbReference type="SAM" id="MobiDB-lite"/>
    </source>
</evidence>
<dbReference type="AlphaFoldDB" id="A0A2N9G245"/>
<feature type="region of interest" description="Disordered" evidence="1">
    <location>
        <begin position="16"/>
        <end position="35"/>
    </location>
</feature>
<dbReference type="InterPro" id="IPR044824">
    <property type="entry name" value="MAIN-like"/>
</dbReference>
<proteinExistence type="predicted"/>
<gene>
    <name evidence="3" type="ORF">FSB_LOCUS21026</name>
</gene>
<feature type="region of interest" description="Disordered" evidence="1">
    <location>
        <begin position="513"/>
        <end position="539"/>
    </location>
</feature>
<sequence>MGHAAYRRKAPDVYFPGKINSGQSGDATGEPRVPRRSWSAREGGVIVFSNAPGLARIRAWVREIWFREQEAAGVFLVRLRTVFRSGFRLGPGKILAIREFHVVHECVFFPTHPGLWINLLRVRKTLRASVATSVGKVPEFSAQPYFVGLFSRAWPCTEASLGSQDMILRTEAVGMFLMPRVLTITPSFLVRFWPVKCRIEALITFFRMVKEWSVRFSFRSGPWSGQTLVKLGQPWSNLVEFGQSSPNSGKCIPDRVSRVFGHSGPQSGQKRSGQTLVKLGQPWSNLVKLREDVSRIFFLGSFDVASLRRVRPASARAVSFCVPTPEKIPGRAVNPIQLLIWLTSRSNLGQTWSTPVKLGQTWSNLPKLREMRSGPRLEVILMWWAPVGSDQLGQTLVKLGQPWSSLVKVGQTSPNSGKCAPDPVLRLFRRGGPPLGRTGSVRATSFYLPTSEKIPRIFSISMPAYGYRVIRLGLCASPSGFQTDIPRVEEDRTGYEKVARGSRWRFSAEMGTHVPPCHAPRDRPATPIDDPSSPTRHTSKHLPILTTLFSFERCLVRAVVAGASADLIASRRVRPWPMRLRVLLILMTSMTLWRMPGITIGRSTRSSGAPRQPTTTPTGAPPIRSPLKRQRADGVPRSADSIPEDFVVPGFRYPPQGGIQPRHHVTTSLGFGPFLGIPYVQVYHPLVRCWVERFFHHTGTFHLSTCEIRVLLVDWSAILGIRFGGRAPPSEPVSSPEALEILGIDDPDTIKAYFIYSCFLGNDKSTIPTPIVGMFRDVDTLREYDWGSLTYGFYIRGLRRFSRQDTISFLGFWQFTILWAFEHFPSFAPNRLSSAPDPAFPLARRWDSARILRLTSRTLLECRTTVDCIRDIDIVFQPYSSTLIQCPEIF</sequence>
<dbReference type="InterPro" id="IPR019557">
    <property type="entry name" value="AminoTfrase-like_pln_mobile"/>
</dbReference>
<feature type="region of interest" description="Disordered" evidence="1">
    <location>
        <begin position="601"/>
        <end position="641"/>
    </location>
</feature>
<dbReference type="GO" id="GO:0010073">
    <property type="term" value="P:meristem maintenance"/>
    <property type="evidence" value="ECO:0007669"/>
    <property type="project" value="InterPro"/>
</dbReference>
<name>A0A2N9G245_FAGSY</name>
<feature type="domain" description="Aminotransferase-like plant mobile" evidence="2">
    <location>
        <begin position="758"/>
        <end position="886"/>
    </location>
</feature>
<dbReference type="Pfam" id="PF10536">
    <property type="entry name" value="PMD"/>
    <property type="match status" value="1"/>
</dbReference>
<dbReference type="PANTHER" id="PTHR46033:SF8">
    <property type="entry name" value="PROTEIN MAINTENANCE OF MERISTEMS-LIKE"/>
    <property type="match status" value="1"/>
</dbReference>
<accession>A0A2N9G245</accession>
<dbReference type="PANTHER" id="PTHR46033">
    <property type="entry name" value="PROTEIN MAIN-LIKE 2"/>
    <property type="match status" value="1"/>
</dbReference>
<reference evidence="3" key="1">
    <citation type="submission" date="2018-02" db="EMBL/GenBank/DDBJ databases">
        <authorList>
            <person name="Cohen D.B."/>
            <person name="Kent A.D."/>
        </authorList>
    </citation>
    <scope>NUCLEOTIDE SEQUENCE</scope>
</reference>
<protein>
    <recommendedName>
        <fullName evidence="2">Aminotransferase-like plant mobile domain-containing protein</fullName>
    </recommendedName>
</protein>